<keyword evidence="2" id="KW-1185">Reference proteome</keyword>
<gene>
    <name evidence="1" type="ORF">PACLA_8A036296</name>
</gene>
<dbReference type="Proteomes" id="UP001152795">
    <property type="component" value="Unassembled WGS sequence"/>
</dbReference>
<protein>
    <submittedName>
        <fullName evidence="1">Uncharacterized protein</fullName>
    </submittedName>
</protein>
<evidence type="ECO:0000313" key="1">
    <source>
        <dbReference type="EMBL" id="CAB4045543.1"/>
    </source>
</evidence>
<sequence length="215" mass="24953">MAGVRDNCHDIHCFPIYPREDGHITEINTLNKKKALGSREQFCAAFYHVPPGFDNFDNKQGETHTGSCLDKNCKFNGNPMDIAVVAFVKFENKCDDPVYEARYTKCYVNKLHAENFFECDIRHGVLTDKVEENHDGTITLYLTYQPCNKSTEDTELETRPNQSCCDILKRIYFDILQPKGIRLRIKITHEFRLGRQQQGGDKELRQKRTTPPIFR</sequence>
<accession>A0A7D9MH89</accession>
<proteinExistence type="predicted"/>
<dbReference type="AlphaFoldDB" id="A0A7D9MH89"/>
<dbReference type="EMBL" id="CACRXK020040180">
    <property type="protein sequence ID" value="CAB4045543.1"/>
    <property type="molecule type" value="Genomic_DNA"/>
</dbReference>
<name>A0A7D9MH89_PARCT</name>
<dbReference type="OrthoDB" id="5956634at2759"/>
<reference evidence="1" key="1">
    <citation type="submission" date="2020-04" db="EMBL/GenBank/DDBJ databases">
        <authorList>
            <person name="Alioto T."/>
            <person name="Alioto T."/>
            <person name="Gomez Garrido J."/>
        </authorList>
    </citation>
    <scope>NUCLEOTIDE SEQUENCE</scope>
    <source>
        <strain evidence="1">A484AB</strain>
    </source>
</reference>
<evidence type="ECO:0000313" key="2">
    <source>
        <dbReference type="Proteomes" id="UP001152795"/>
    </source>
</evidence>
<comment type="caution">
    <text evidence="1">The sequence shown here is derived from an EMBL/GenBank/DDBJ whole genome shotgun (WGS) entry which is preliminary data.</text>
</comment>
<organism evidence="1 2">
    <name type="scientific">Paramuricea clavata</name>
    <name type="common">Red gorgonian</name>
    <name type="synonym">Violescent sea-whip</name>
    <dbReference type="NCBI Taxonomy" id="317549"/>
    <lineage>
        <taxon>Eukaryota</taxon>
        <taxon>Metazoa</taxon>
        <taxon>Cnidaria</taxon>
        <taxon>Anthozoa</taxon>
        <taxon>Octocorallia</taxon>
        <taxon>Malacalcyonacea</taxon>
        <taxon>Plexauridae</taxon>
        <taxon>Paramuricea</taxon>
    </lineage>
</organism>